<dbReference type="Pfam" id="PF02687">
    <property type="entry name" value="FtsX"/>
    <property type="match status" value="1"/>
</dbReference>
<dbReference type="GO" id="GO:0005886">
    <property type="term" value="C:plasma membrane"/>
    <property type="evidence" value="ECO:0007669"/>
    <property type="project" value="UniProtKB-SubCell"/>
</dbReference>
<feature type="domain" description="MacB-like periplasmic core" evidence="9">
    <location>
        <begin position="23"/>
        <end position="236"/>
    </location>
</feature>
<dbReference type="GO" id="GO:0022857">
    <property type="term" value="F:transmembrane transporter activity"/>
    <property type="evidence" value="ECO:0007669"/>
    <property type="project" value="TreeGrafter"/>
</dbReference>
<keyword evidence="4 7" id="KW-1133">Transmembrane helix</keyword>
<dbReference type="AlphaFoldDB" id="A0A7C3KFW2"/>
<evidence type="ECO:0000259" key="8">
    <source>
        <dbReference type="Pfam" id="PF02687"/>
    </source>
</evidence>
<evidence type="ECO:0000256" key="6">
    <source>
        <dbReference type="ARBA" id="ARBA00038076"/>
    </source>
</evidence>
<evidence type="ECO:0000256" key="1">
    <source>
        <dbReference type="ARBA" id="ARBA00004651"/>
    </source>
</evidence>
<protein>
    <submittedName>
        <fullName evidence="10">ABC transporter permease</fullName>
    </submittedName>
</protein>
<keyword evidence="2" id="KW-1003">Cell membrane</keyword>
<dbReference type="EMBL" id="DSRU01000291">
    <property type="protein sequence ID" value="HFN00090.1"/>
    <property type="molecule type" value="Genomic_DNA"/>
</dbReference>
<evidence type="ECO:0000256" key="5">
    <source>
        <dbReference type="ARBA" id="ARBA00023136"/>
    </source>
</evidence>
<comment type="caution">
    <text evidence="10">The sequence shown here is derived from an EMBL/GenBank/DDBJ whole genome shotgun (WGS) entry which is preliminary data.</text>
</comment>
<sequence>MALHPIALFSLTCQALKTNLLRSALTTLGMFMGVAAVTSTLHVKSISQAVIAAELAERDGPQVGIGVAWLPRRDRIPFRAEDIEFLRPRLPKLRSIAAVNWAGTASVVYQGQEADPVMLAVSKDFLKNEGYPLAAGRFFTDADYTEFRPVAVIDEFLAKRLFEGKNPLGERIYADGQPFVVVGILPTKKSDEEPRGLIQIPLAIYSAINGDQTIDSIQVAPADIRDLEELGKQARSLLQQVRPDRRLWDFNNSEDILAKQRTLDMAGQALTAVAIISLLIGGVGIANVMIASVTERTPEIGLRRAIGATKRDVMLQFILEAATLSLIGGTGALVSVHGLTLVVAEQFDLPYQFEFDTGAIALGSALFVGIAAGIPPAYRAAQLDPIKALKAE</sequence>
<evidence type="ECO:0000259" key="9">
    <source>
        <dbReference type="Pfam" id="PF12704"/>
    </source>
</evidence>
<evidence type="ECO:0000256" key="2">
    <source>
        <dbReference type="ARBA" id="ARBA00022475"/>
    </source>
</evidence>
<reference evidence="10" key="1">
    <citation type="journal article" date="2020" name="mSystems">
        <title>Genome- and Community-Level Interaction Insights into Carbon Utilization and Element Cycling Functions of Hydrothermarchaeota in Hydrothermal Sediment.</title>
        <authorList>
            <person name="Zhou Z."/>
            <person name="Liu Y."/>
            <person name="Xu W."/>
            <person name="Pan J."/>
            <person name="Luo Z.H."/>
            <person name="Li M."/>
        </authorList>
    </citation>
    <scope>NUCLEOTIDE SEQUENCE [LARGE SCALE GENOMIC DNA]</scope>
    <source>
        <strain evidence="10">SpSt-418</strain>
    </source>
</reference>
<feature type="domain" description="ABC3 transporter permease C-terminal" evidence="8">
    <location>
        <begin position="273"/>
        <end position="385"/>
    </location>
</feature>
<comment type="subcellular location">
    <subcellularLocation>
        <location evidence="1">Cell membrane</location>
        <topology evidence="1">Multi-pass membrane protein</topology>
    </subcellularLocation>
</comment>
<accession>A0A7C3KFW2</accession>
<evidence type="ECO:0000256" key="3">
    <source>
        <dbReference type="ARBA" id="ARBA00022692"/>
    </source>
</evidence>
<dbReference type="InterPro" id="IPR025857">
    <property type="entry name" value="MacB_PCD"/>
</dbReference>
<dbReference type="InterPro" id="IPR050250">
    <property type="entry name" value="Macrolide_Exporter_MacB"/>
</dbReference>
<organism evidence="10">
    <name type="scientific">Oscillatoriales cyanobacterium SpSt-418</name>
    <dbReference type="NCBI Taxonomy" id="2282169"/>
    <lineage>
        <taxon>Bacteria</taxon>
        <taxon>Bacillati</taxon>
        <taxon>Cyanobacteriota</taxon>
        <taxon>Cyanophyceae</taxon>
        <taxon>Oscillatoriophycideae</taxon>
        <taxon>Oscillatoriales</taxon>
    </lineage>
</organism>
<keyword evidence="3 7" id="KW-0812">Transmembrane</keyword>
<evidence type="ECO:0000256" key="4">
    <source>
        <dbReference type="ARBA" id="ARBA00022989"/>
    </source>
</evidence>
<keyword evidence="5 7" id="KW-0472">Membrane</keyword>
<feature type="transmembrane region" description="Helical" evidence="7">
    <location>
        <begin position="359"/>
        <end position="378"/>
    </location>
</feature>
<proteinExistence type="inferred from homology"/>
<dbReference type="PANTHER" id="PTHR30572:SF4">
    <property type="entry name" value="ABC TRANSPORTER PERMEASE YTRF"/>
    <property type="match status" value="1"/>
</dbReference>
<feature type="transmembrane region" description="Helical" evidence="7">
    <location>
        <begin position="313"/>
        <end position="339"/>
    </location>
</feature>
<dbReference type="PANTHER" id="PTHR30572">
    <property type="entry name" value="MEMBRANE COMPONENT OF TRANSPORTER-RELATED"/>
    <property type="match status" value="1"/>
</dbReference>
<name>A0A7C3KFW2_9CYAN</name>
<dbReference type="Pfam" id="PF12704">
    <property type="entry name" value="MacB_PCD"/>
    <property type="match status" value="1"/>
</dbReference>
<evidence type="ECO:0000256" key="7">
    <source>
        <dbReference type="SAM" id="Phobius"/>
    </source>
</evidence>
<dbReference type="InterPro" id="IPR003838">
    <property type="entry name" value="ABC3_permease_C"/>
</dbReference>
<evidence type="ECO:0000313" key="10">
    <source>
        <dbReference type="EMBL" id="HFN00090.1"/>
    </source>
</evidence>
<comment type="similarity">
    <text evidence="6">Belongs to the ABC-4 integral membrane protein family.</text>
</comment>
<feature type="transmembrane region" description="Helical" evidence="7">
    <location>
        <begin position="269"/>
        <end position="293"/>
    </location>
</feature>
<gene>
    <name evidence="10" type="ORF">ENR64_20495</name>
</gene>